<keyword evidence="3" id="KW-0378">Hydrolase</keyword>
<dbReference type="Pfam" id="PF01738">
    <property type="entry name" value="DLH"/>
    <property type="match status" value="1"/>
</dbReference>
<keyword evidence="1" id="KW-0732">Signal</keyword>
<dbReference type="InterPro" id="IPR050261">
    <property type="entry name" value="FrsA_esterase"/>
</dbReference>
<sequence>MPLTRRNLLIGAALAASPTAHALQSKPSAMPVITQRNSFKSGGKAIAVETFQTDVSAPRPAVLMLHGADGLSYNGQYREGARDVAAAGYQVHLVHYLDRTGERRASFSTLFQNFMPWMSTVQDALAFAAGHPGVDPHRIGIVGISLGAALGLAAASTDSRVKALVNYFGPLPQGAIATTSRLPPTLVLHGSADPIVPVANAYAVEALLRQQHVPYEIKVYPGQGHGFRGAAEDDATARSLAFLRRHLVGTAAPAGAGPLPADG</sequence>
<dbReference type="SUPFAM" id="SSF53474">
    <property type="entry name" value="alpha/beta-Hydrolases"/>
    <property type="match status" value="1"/>
</dbReference>
<dbReference type="InterPro" id="IPR029058">
    <property type="entry name" value="AB_hydrolase_fold"/>
</dbReference>
<name>A0ABY5RR71_9HYPH</name>
<feature type="chain" id="PRO_5045268042" evidence="1">
    <location>
        <begin position="23"/>
        <end position="263"/>
    </location>
</feature>
<evidence type="ECO:0000259" key="2">
    <source>
        <dbReference type="Pfam" id="PF01738"/>
    </source>
</evidence>
<gene>
    <name evidence="3" type="ORF">HPT29_023795</name>
</gene>
<dbReference type="Gene3D" id="3.40.50.1820">
    <property type="entry name" value="alpha/beta hydrolase"/>
    <property type="match status" value="1"/>
</dbReference>
<proteinExistence type="predicted"/>
<dbReference type="Proteomes" id="UP001017257">
    <property type="component" value="Chromosome"/>
</dbReference>
<reference evidence="3" key="1">
    <citation type="submission" date="2022-08" db="EMBL/GenBank/DDBJ databases">
        <title>Microvirga terrae sp. nov., isolated from soil.</title>
        <authorList>
            <person name="Kim K.H."/>
            <person name="Seo Y.L."/>
            <person name="Kim J.M."/>
            <person name="Lee J.K."/>
            <person name="Han D.M."/>
            <person name="Jeon C.O."/>
        </authorList>
    </citation>
    <scope>NUCLEOTIDE SEQUENCE</scope>
    <source>
        <strain evidence="3">R24</strain>
    </source>
</reference>
<feature type="domain" description="Dienelactone hydrolase" evidence="2">
    <location>
        <begin position="55"/>
        <end position="236"/>
    </location>
</feature>
<keyword evidence="4" id="KW-1185">Reference proteome</keyword>
<dbReference type="InterPro" id="IPR002925">
    <property type="entry name" value="Dienelactn_hydro"/>
</dbReference>
<dbReference type="PANTHER" id="PTHR22946:SF0">
    <property type="entry name" value="DIENELACTONE HYDROLASE DOMAIN-CONTAINING PROTEIN"/>
    <property type="match status" value="1"/>
</dbReference>
<dbReference type="PANTHER" id="PTHR22946">
    <property type="entry name" value="DIENELACTONE HYDROLASE DOMAIN-CONTAINING PROTEIN-RELATED"/>
    <property type="match status" value="1"/>
</dbReference>
<organism evidence="3 4">
    <name type="scientific">Microvirga terrae</name>
    <dbReference type="NCBI Taxonomy" id="2740529"/>
    <lineage>
        <taxon>Bacteria</taxon>
        <taxon>Pseudomonadati</taxon>
        <taxon>Pseudomonadota</taxon>
        <taxon>Alphaproteobacteria</taxon>
        <taxon>Hyphomicrobiales</taxon>
        <taxon>Methylobacteriaceae</taxon>
        <taxon>Microvirga</taxon>
    </lineage>
</organism>
<dbReference type="GO" id="GO:0016787">
    <property type="term" value="F:hydrolase activity"/>
    <property type="evidence" value="ECO:0007669"/>
    <property type="project" value="UniProtKB-KW"/>
</dbReference>
<evidence type="ECO:0000313" key="4">
    <source>
        <dbReference type="Proteomes" id="UP001017257"/>
    </source>
</evidence>
<feature type="signal peptide" evidence="1">
    <location>
        <begin position="1"/>
        <end position="22"/>
    </location>
</feature>
<evidence type="ECO:0000313" key="3">
    <source>
        <dbReference type="EMBL" id="UVF19409.1"/>
    </source>
</evidence>
<dbReference type="RefSeq" id="WP_247654744.1">
    <property type="nucleotide sequence ID" value="NZ_CP102845.1"/>
</dbReference>
<dbReference type="EMBL" id="CP102845">
    <property type="protein sequence ID" value="UVF19409.1"/>
    <property type="molecule type" value="Genomic_DNA"/>
</dbReference>
<accession>A0ABY5RR71</accession>
<evidence type="ECO:0000256" key="1">
    <source>
        <dbReference type="SAM" id="SignalP"/>
    </source>
</evidence>
<protein>
    <submittedName>
        <fullName evidence="3">Dienelactone hydrolase family protein</fullName>
    </submittedName>
</protein>